<evidence type="ECO:0000313" key="2">
    <source>
        <dbReference type="Proteomes" id="UP000054565"/>
    </source>
</evidence>
<organism evidence="1 2">
    <name type="scientific">Coccidioides immitis RMSCC 2394</name>
    <dbReference type="NCBI Taxonomy" id="404692"/>
    <lineage>
        <taxon>Eukaryota</taxon>
        <taxon>Fungi</taxon>
        <taxon>Dikarya</taxon>
        <taxon>Ascomycota</taxon>
        <taxon>Pezizomycotina</taxon>
        <taxon>Eurotiomycetes</taxon>
        <taxon>Eurotiomycetidae</taxon>
        <taxon>Onygenales</taxon>
        <taxon>Onygenaceae</taxon>
        <taxon>Coccidioides</taxon>
    </lineage>
</organism>
<name>A0A0J6YBK6_COCIT</name>
<protein>
    <submittedName>
        <fullName evidence="1">Uncharacterized protein</fullName>
    </submittedName>
</protein>
<accession>A0A0J6YBK6</accession>
<sequence length="217" mass="22997">MHTRAGREGACSSGLVLEDAVGVSPKLPAPWATGASGEAGEIKREIHEPHTSSSSARWTRGGSAALELGQQAQLDIHSMLHGWNDGSETQAAVLLPGLSLALGRTRLTVVVDVAQNTIPGPSHTSQGDSWGSASDQCRTLGYAHPQGSSLSESPATQRAGRSMATGNLALANEVPTYFPAVYQQCDKTTHRAEETEVPILPISSVMQNECEYVEWRP</sequence>
<reference evidence="2" key="1">
    <citation type="journal article" date="2010" name="Genome Res.">
        <title>Population genomic sequencing of Coccidioides fungi reveals recent hybridization and transposon control.</title>
        <authorList>
            <person name="Neafsey D.E."/>
            <person name="Barker B.M."/>
            <person name="Sharpton T.J."/>
            <person name="Stajich J.E."/>
            <person name="Park D.J."/>
            <person name="Whiston E."/>
            <person name="Hung C.-Y."/>
            <person name="McMahan C."/>
            <person name="White J."/>
            <person name="Sykes S."/>
            <person name="Heiman D."/>
            <person name="Young S."/>
            <person name="Zeng Q."/>
            <person name="Abouelleil A."/>
            <person name="Aftuck L."/>
            <person name="Bessette D."/>
            <person name="Brown A."/>
            <person name="FitzGerald M."/>
            <person name="Lui A."/>
            <person name="Macdonald J.P."/>
            <person name="Priest M."/>
            <person name="Orbach M.J."/>
            <person name="Galgiani J.N."/>
            <person name="Kirkland T.N."/>
            <person name="Cole G.T."/>
            <person name="Birren B.W."/>
            <person name="Henn M.R."/>
            <person name="Taylor J.W."/>
            <person name="Rounsley S.D."/>
        </authorList>
    </citation>
    <scope>NUCLEOTIDE SEQUENCE [LARGE SCALE GENOMIC DNA]</scope>
    <source>
        <strain evidence="2">RMSCC 2394</strain>
    </source>
</reference>
<dbReference type="AlphaFoldDB" id="A0A0J6YBK6"/>
<dbReference type="Proteomes" id="UP000054565">
    <property type="component" value="Unassembled WGS sequence"/>
</dbReference>
<gene>
    <name evidence="1" type="ORF">CIRG_03875</name>
</gene>
<dbReference type="EMBL" id="DS028094">
    <property type="protein sequence ID" value="KMP04183.1"/>
    <property type="molecule type" value="Genomic_DNA"/>
</dbReference>
<proteinExistence type="predicted"/>
<evidence type="ECO:0000313" key="1">
    <source>
        <dbReference type="EMBL" id="KMP04183.1"/>
    </source>
</evidence>